<keyword evidence="3 4" id="KW-0326">Glycosidase</keyword>
<sequence length="554" mass="62409">MAPPHHVGSESRLASPSDQPYRTSFHFQVPKNWMNDPNGPMYYNGVYHFFYQHNPSGPLFHPRMYWGHSVSRDLINWTPLDPAFAPTEPFDINGCWSGSATILPGNKPVMLYTGLDTENCQVQNLAVPKDLSDPHLREWVKHTGNPIINVPDGIKHDDFRDPSTAWHADDGKWRIIVGSRREGTGMAFLYRSEDFVNWSMWESPLYEVAGSGIWECPDFFPVCVDSNNGVDTSVMNSRVKHVLKMAAFDCGRDYYLIGNYNPENEHFVPQSELTLGSLRYDYGKFYASKSFFDPVKNRRILMGWVNESDSDEDAHAKGWSGLQSFPRSIWLDQNQKQLVQWPIEEFKMLHENEVSFKNKSLEAGSLHEILGITASQADVNVSFKLTNLEEAEELDLSGIDPQVFCSEMDASKKGKFGPFGILALASHDLSEQTAISFRVYKNNGRYTVLMCSDQSRSSTRNGLDKTTYGAFVDIDPQQDEISLRTLIDHSIVESFGGGGKTCITARVYPTLAIGDEAHLFAFNYGTESVLISELSAWSVKKAHINIEETNGGAY</sequence>
<dbReference type="InterPro" id="IPR013320">
    <property type="entry name" value="ConA-like_dom_sf"/>
</dbReference>
<evidence type="ECO:0000256" key="2">
    <source>
        <dbReference type="ARBA" id="ARBA00022801"/>
    </source>
</evidence>
<dbReference type="EMBL" id="MNCJ02000332">
    <property type="protein sequence ID" value="KAF5753919.1"/>
    <property type="molecule type" value="Genomic_DNA"/>
</dbReference>
<dbReference type="FunFam" id="2.60.120.560:FF:000002">
    <property type="entry name" value="Beta-fructofuranosidase, insoluble isoenzyme CWINV1"/>
    <property type="match status" value="1"/>
</dbReference>
<evidence type="ECO:0000256" key="4">
    <source>
        <dbReference type="RuleBase" id="RU362110"/>
    </source>
</evidence>
<dbReference type="InterPro" id="IPR001362">
    <property type="entry name" value="Glyco_hydro_32"/>
</dbReference>
<dbReference type="SUPFAM" id="SSF75005">
    <property type="entry name" value="Arabinanase/levansucrase/invertase"/>
    <property type="match status" value="1"/>
</dbReference>
<dbReference type="PANTHER" id="PTHR31953">
    <property type="entry name" value="BETA-FRUCTOFURANOSIDASE, INSOLUBLE ISOENZYME CWINV1-RELATED"/>
    <property type="match status" value="1"/>
</dbReference>
<evidence type="ECO:0000259" key="7">
    <source>
        <dbReference type="Pfam" id="PF08244"/>
    </source>
</evidence>
<dbReference type="InterPro" id="IPR013189">
    <property type="entry name" value="Glyco_hydro_32_C"/>
</dbReference>
<protein>
    <submittedName>
        <fullName evidence="8">Glycosidase</fullName>
        <ecNumber evidence="8">3.2.1.-</ecNumber>
    </submittedName>
</protein>
<dbReference type="InterPro" id="IPR023296">
    <property type="entry name" value="Glyco_hydro_beta-prop_sf"/>
</dbReference>
<dbReference type="SMART" id="SM00640">
    <property type="entry name" value="Glyco_32"/>
    <property type="match status" value="1"/>
</dbReference>
<gene>
    <name evidence="8" type="ORF">HanXRQr2_Chr17g0785501</name>
</gene>
<dbReference type="GO" id="GO:0005975">
    <property type="term" value="P:carbohydrate metabolic process"/>
    <property type="evidence" value="ECO:0007669"/>
    <property type="project" value="InterPro"/>
</dbReference>
<reference evidence="8" key="1">
    <citation type="journal article" date="2017" name="Nature">
        <title>The sunflower genome provides insights into oil metabolism, flowering and Asterid evolution.</title>
        <authorList>
            <person name="Badouin H."/>
            <person name="Gouzy J."/>
            <person name="Grassa C.J."/>
            <person name="Murat F."/>
            <person name="Staton S.E."/>
            <person name="Cottret L."/>
            <person name="Lelandais-Briere C."/>
            <person name="Owens G.L."/>
            <person name="Carrere S."/>
            <person name="Mayjonade B."/>
            <person name="Legrand L."/>
            <person name="Gill N."/>
            <person name="Kane N.C."/>
            <person name="Bowers J.E."/>
            <person name="Hubner S."/>
            <person name="Bellec A."/>
            <person name="Berard A."/>
            <person name="Berges H."/>
            <person name="Blanchet N."/>
            <person name="Boniface M.C."/>
            <person name="Brunel D."/>
            <person name="Catrice O."/>
            <person name="Chaidir N."/>
            <person name="Claudel C."/>
            <person name="Donnadieu C."/>
            <person name="Faraut T."/>
            <person name="Fievet G."/>
            <person name="Helmstetter N."/>
            <person name="King M."/>
            <person name="Knapp S.J."/>
            <person name="Lai Z."/>
            <person name="Le Paslier M.C."/>
            <person name="Lippi Y."/>
            <person name="Lorenzon L."/>
            <person name="Mandel J.R."/>
            <person name="Marage G."/>
            <person name="Marchand G."/>
            <person name="Marquand E."/>
            <person name="Bret-Mestries E."/>
            <person name="Morien E."/>
            <person name="Nambeesan S."/>
            <person name="Nguyen T."/>
            <person name="Pegot-Espagnet P."/>
            <person name="Pouilly N."/>
            <person name="Raftis F."/>
            <person name="Sallet E."/>
            <person name="Schiex T."/>
            <person name="Thomas J."/>
            <person name="Vandecasteele C."/>
            <person name="Vares D."/>
            <person name="Vear F."/>
            <person name="Vautrin S."/>
            <person name="Crespi M."/>
            <person name="Mangin B."/>
            <person name="Burke J.M."/>
            <person name="Salse J."/>
            <person name="Munos S."/>
            <person name="Vincourt P."/>
            <person name="Rieseberg L.H."/>
            <person name="Langlade N.B."/>
        </authorList>
    </citation>
    <scope>NUCLEOTIDE SEQUENCE</scope>
    <source>
        <tissue evidence="8">Leaves</tissue>
    </source>
</reference>
<dbReference type="GO" id="GO:0004553">
    <property type="term" value="F:hydrolase activity, hydrolyzing O-glycosyl compounds"/>
    <property type="evidence" value="ECO:0007669"/>
    <property type="project" value="InterPro"/>
</dbReference>
<feature type="domain" description="Glycosyl hydrolase family 32 N-terminal" evidence="6">
    <location>
        <begin position="26"/>
        <end position="342"/>
    </location>
</feature>
<evidence type="ECO:0000259" key="6">
    <source>
        <dbReference type="Pfam" id="PF00251"/>
    </source>
</evidence>
<dbReference type="EC" id="3.2.1.-" evidence="8"/>
<keyword evidence="2 4" id="KW-0378">Hydrolase</keyword>
<keyword evidence="9" id="KW-1185">Reference proteome</keyword>
<comment type="caution">
    <text evidence="8">The sequence shown here is derived from an EMBL/GenBank/DDBJ whole genome shotgun (WGS) entry which is preliminary data.</text>
</comment>
<dbReference type="SUPFAM" id="SSF49899">
    <property type="entry name" value="Concanavalin A-like lectins/glucanases"/>
    <property type="match status" value="1"/>
</dbReference>
<dbReference type="AlphaFoldDB" id="A0A9K3DFX6"/>
<evidence type="ECO:0000313" key="8">
    <source>
        <dbReference type="EMBL" id="KAF5753919.1"/>
    </source>
</evidence>
<feature type="compositionally biased region" description="Polar residues" evidence="5">
    <location>
        <begin position="12"/>
        <end position="21"/>
    </location>
</feature>
<dbReference type="Gene3D" id="2.115.10.20">
    <property type="entry name" value="Glycosyl hydrolase domain, family 43"/>
    <property type="match status" value="1"/>
</dbReference>
<feature type="domain" description="Glycosyl hydrolase family 32 C-terminal" evidence="7">
    <location>
        <begin position="363"/>
        <end position="538"/>
    </location>
</feature>
<accession>A0A9K3DFX6</accession>
<evidence type="ECO:0000256" key="1">
    <source>
        <dbReference type="ARBA" id="ARBA00009902"/>
    </source>
</evidence>
<evidence type="ECO:0000256" key="3">
    <source>
        <dbReference type="ARBA" id="ARBA00023295"/>
    </source>
</evidence>
<organism evidence="8 9">
    <name type="scientific">Helianthus annuus</name>
    <name type="common">Common sunflower</name>
    <dbReference type="NCBI Taxonomy" id="4232"/>
    <lineage>
        <taxon>Eukaryota</taxon>
        <taxon>Viridiplantae</taxon>
        <taxon>Streptophyta</taxon>
        <taxon>Embryophyta</taxon>
        <taxon>Tracheophyta</taxon>
        <taxon>Spermatophyta</taxon>
        <taxon>Magnoliopsida</taxon>
        <taxon>eudicotyledons</taxon>
        <taxon>Gunneridae</taxon>
        <taxon>Pentapetalae</taxon>
        <taxon>asterids</taxon>
        <taxon>campanulids</taxon>
        <taxon>Asterales</taxon>
        <taxon>Asteraceae</taxon>
        <taxon>Asteroideae</taxon>
        <taxon>Heliantheae alliance</taxon>
        <taxon>Heliantheae</taxon>
        <taxon>Helianthus</taxon>
    </lineage>
</organism>
<evidence type="ECO:0000256" key="5">
    <source>
        <dbReference type="SAM" id="MobiDB-lite"/>
    </source>
</evidence>
<dbReference type="InterPro" id="IPR013148">
    <property type="entry name" value="Glyco_hydro_32_N"/>
</dbReference>
<dbReference type="InterPro" id="IPR050551">
    <property type="entry name" value="Fructan_Metab_Enzymes"/>
</dbReference>
<dbReference type="CDD" id="cd18624">
    <property type="entry name" value="GH32_Fruct1-like"/>
    <property type="match status" value="1"/>
</dbReference>
<dbReference type="OrthoDB" id="202537at2759"/>
<dbReference type="InterPro" id="IPR018053">
    <property type="entry name" value="Glyco_hydro_32_AS"/>
</dbReference>
<reference evidence="8" key="2">
    <citation type="submission" date="2020-06" db="EMBL/GenBank/DDBJ databases">
        <title>Helianthus annuus Genome sequencing and assembly Release 2.</title>
        <authorList>
            <person name="Gouzy J."/>
            <person name="Langlade N."/>
            <person name="Munos S."/>
        </authorList>
    </citation>
    <scope>NUCLEOTIDE SEQUENCE</scope>
    <source>
        <tissue evidence="8">Leaves</tissue>
    </source>
</reference>
<dbReference type="Proteomes" id="UP000215914">
    <property type="component" value="Unassembled WGS sequence"/>
</dbReference>
<proteinExistence type="inferred from homology"/>
<dbReference type="Pfam" id="PF00251">
    <property type="entry name" value="Glyco_hydro_32N"/>
    <property type="match status" value="1"/>
</dbReference>
<dbReference type="Gramene" id="mRNA:HanXRQr2_Chr17g0785501">
    <property type="protein sequence ID" value="mRNA:HanXRQr2_Chr17g0785501"/>
    <property type="gene ID" value="HanXRQr2_Chr17g0785501"/>
</dbReference>
<dbReference type="Pfam" id="PF08244">
    <property type="entry name" value="Glyco_hydro_32C"/>
    <property type="match status" value="1"/>
</dbReference>
<dbReference type="PROSITE" id="PS00609">
    <property type="entry name" value="GLYCOSYL_HYDROL_F32"/>
    <property type="match status" value="1"/>
</dbReference>
<name>A0A9K3DFX6_HELAN</name>
<evidence type="ECO:0000313" key="9">
    <source>
        <dbReference type="Proteomes" id="UP000215914"/>
    </source>
</evidence>
<feature type="region of interest" description="Disordered" evidence="5">
    <location>
        <begin position="1"/>
        <end position="21"/>
    </location>
</feature>
<dbReference type="Gene3D" id="2.60.120.560">
    <property type="entry name" value="Exo-inulinase, domain 1"/>
    <property type="match status" value="1"/>
</dbReference>
<comment type="similarity">
    <text evidence="1 4">Belongs to the glycosyl hydrolase 32 family.</text>
</comment>